<dbReference type="GO" id="GO:0003676">
    <property type="term" value="F:nucleic acid binding"/>
    <property type="evidence" value="ECO:0007669"/>
    <property type="project" value="InterPro"/>
</dbReference>
<keyword evidence="2 4" id="KW-0819">tRNA processing</keyword>
<feature type="domain" description="tRNA intron endonuclease catalytic" evidence="6">
    <location>
        <begin position="188"/>
        <end position="271"/>
    </location>
</feature>
<dbReference type="Gene3D" id="3.40.1350.10">
    <property type="match status" value="1"/>
</dbReference>
<accession>A0A1E1W6P0</accession>
<evidence type="ECO:0000256" key="3">
    <source>
        <dbReference type="ARBA" id="ARBA00023239"/>
    </source>
</evidence>
<dbReference type="Pfam" id="PF26577">
    <property type="entry name" value="TSEN34_N"/>
    <property type="match status" value="1"/>
</dbReference>
<dbReference type="InterPro" id="IPR059049">
    <property type="entry name" value="TSEN34_N"/>
</dbReference>
<evidence type="ECO:0000256" key="1">
    <source>
        <dbReference type="ARBA" id="ARBA00008078"/>
    </source>
</evidence>
<comment type="similarity">
    <text evidence="1 4">Belongs to the tRNA-intron endonuclease family.</text>
</comment>
<protein>
    <recommendedName>
        <fullName evidence="4">tRNA-splicing endonuclease subunit Sen34</fullName>
        <ecNumber evidence="4">4.6.1.16</ecNumber>
    </recommendedName>
</protein>
<feature type="active site" evidence="5">
    <location>
        <position position="216"/>
    </location>
</feature>
<dbReference type="OrthoDB" id="48041at2759"/>
<dbReference type="GO" id="GO:0000213">
    <property type="term" value="F:tRNA-intron lyase activity"/>
    <property type="evidence" value="ECO:0007669"/>
    <property type="project" value="UniProtKB-UniRule"/>
</dbReference>
<dbReference type="SUPFAM" id="SSF53032">
    <property type="entry name" value="tRNA-intron endonuclease catalytic domain-like"/>
    <property type="match status" value="1"/>
</dbReference>
<sequence>MIPLFIENGVAYVWNSDDWYTLRSKYRIAGSLIGSIPSFPRQNDFQGLPMALASAEAALLVDKGVCELFELPDITQKPSEEKKQEIKSLQQKVLTEQTEALKKRKIEQLSQKIDLIMAGKRKKLLSKGITDVELDKQALLQDEINKLQGLAPAHVLVHLPTEHHMPTERKNVETDVLRPSVTDKDGTIRYAIYKDLWEKGHFITSGSKFGSDYLVYPGDPVRFHAMYMVRCVCDQTKFFRPTQLVAFGRLSVAVNKLAVLAFFNSYGKVEYQTLQWHVGVNG</sequence>
<gene>
    <name evidence="8" type="ORF">g.5459</name>
</gene>
<dbReference type="InterPro" id="IPR011856">
    <property type="entry name" value="tRNA_endonuc-like_dom_sf"/>
</dbReference>
<evidence type="ECO:0000259" key="6">
    <source>
        <dbReference type="Pfam" id="PF01974"/>
    </source>
</evidence>
<evidence type="ECO:0000313" key="8">
    <source>
        <dbReference type="EMBL" id="JAT82662.1"/>
    </source>
</evidence>
<feature type="domain" description="TSEN34 N-terminal" evidence="7">
    <location>
        <begin position="2"/>
        <end position="69"/>
    </location>
</feature>
<proteinExistence type="inferred from homology"/>
<keyword evidence="3 4" id="KW-0456">Lyase</keyword>
<comment type="function">
    <text evidence="4">Constitutes one of the two catalytic subunit of the tRNA-splicing endonuclease complex, a complex responsible for identification and cleavage of the splice sites in pre-tRNA. It cleaves pre-tRNA at the 5'- and 3'-splice sites to release the intron. The products are an intron and two tRNA half-molecules bearing 2',3'-cyclic phosphate and 5'-OH termini. There are no conserved sequences at the splice sites, but the intron is invariably located at the same site in the gene, placing the splice sites an invariant distance from the constant structural features of the tRNA body.</text>
</comment>
<dbReference type="PIRSF" id="PIRSF017250">
    <property type="entry name" value="tRNA_splic_SEN34"/>
    <property type="match status" value="1"/>
</dbReference>
<evidence type="ECO:0000256" key="4">
    <source>
        <dbReference type="PIRNR" id="PIRNR017250"/>
    </source>
</evidence>
<dbReference type="PANTHER" id="PTHR13070:SF0">
    <property type="entry name" value="TRNA-SPLICING ENDONUCLEASE SUBUNIT SEN34"/>
    <property type="match status" value="1"/>
</dbReference>
<name>A0A1E1W6P0_PECGO</name>
<dbReference type="PANTHER" id="PTHR13070">
    <property type="entry name" value="TRNA-SPLICING ENDONUCLEASE SUBUNIT SEN34-RELATED"/>
    <property type="match status" value="1"/>
</dbReference>
<reference evidence="8" key="1">
    <citation type="submission" date="2015-09" db="EMBL/GenBank/DDBJ databases">
        <title>De novo assembly of Pectinophora gossypiella (Pink Bollworm) gut transcriptome.</title>
        <authorList>
            <person name="Tassone E.E."/>
        </authorList>
    </citation>
    <scope>NUCLEOTIDE SEQUENCE</scope>
</reference>
<dbReference type="InterPro" id="IPR016690">
    <property type="entry name" value="TSEN34"/>
</dbReference>
<dbReference type="GO" id="GO:0000214">
    <property type="term" value="C:tRNA-intron endonuclease complex"/>
    <property type="evidence" value="ECO:0007669"/>
    <property type="project" value="UniProtKB-UniRule"/>
</dbReference>
<organism evidence="8">
    <name type="scientific">Pectinophora gossypiella</name>
    <name type="common">Cotton pink bollworm</name>
    <name type="synonym">Depressaria gossypiella</name>
    <dbReference type="NCBI Taxonomy" id="13191"/>
    <lineage>
        <taxon>Eukaryota</taxon>
        <taxon>Metazoa</taxon>
        <taxon>Ecdysozoa</taxon>
        <taxon>Arthropoda</taxon>
        <taxon>Hexapoda</taxon>
        <taxon>Insecta</taxon>
        <taxon>Pterygota</taxon>
        <taxon>Neoptera</taxon>
        <taxon>Endopterygota</taxon>
        <taxon>Lepidoptera</taxon>
        <taxon>Glossata</taxon>
        <taxon>Ditrysia</taxon>
        <taxon>Gelechioidea</taxon>
        <taxon>Gelechiidae</taxon>
        <taxon>Apatetrinae</taxon>
        <taxon>Pectinophora</taxon>
    </lineage>
</organism>
<dbReference type="EC" id="4.6.1.16" evidence="4"/>
<dbReference type="Pfam" id="PF01974">
    <property type="entry name" value="tRNA_int_endo"/>
    <property type="match status" value="1"/>
</dbReference>
<evidence type="ECO:0000256" key="2">
    <source>
        <dbReference type="ARBA" id="ARBA00022694"/>
    </source>
</evidence>
<dbReference type="InterPro" id="IPR036167">
    <property type="entry name" value="tRNA_intron_Endo_cat-like_sf"/>
</dbReference>
<feature type="active site" evidence="5">
    <location>
        <position position="256"/>
    </location>
</feature>
<feature type="active site" evidence="5">
    <location>
        <position position="224"/>
    </location>
</feature>
<dbReference type="EMBL" id="GDQN01008392">
    <property type="protein sequence ID" value="JAT82662.1"/>
    <property type="molecule type" value="Transcribed_RNA"/>
</dbReference>
<evidence type="ECO:0000259" key="7">
    <source>
        <dbReference type="Pfam" id="PF26577"/>
    </source>
</evidence>
<dbReference type="AlphaFoldDB" id="A0A1E1W6P0"/>
<evidence type="ECO:0000256" key="5">
    <source>
        <dbReference type="PIRSR" id="PIRSR017250-50"/>
    </source>
</evidence>
<dbReference type="GO" id="GO:0000379">
    <property type="term" value="P:tRNA-type intron splice site recognition and cleavage"/>
    <property type="evidence" value="ECO:0007669"/>
    <property type="project" value="UniProtKB-UniRule"/>
</dbReference>
<dbReference type="InterPro" id="IPR006677">
    <property type="entry name" value="tRNA_intron_Endonuc_cat-like"/>
</dbReference>
<dbReference type="CDD" id="cd22363">
    <property type="entry name" value="tRNA-intron_lyase_C"/>
    <property type="match status" value="1"/>
</dbReference>